<dbReference type="OrthoDB" id="695275at2759"/>
<proteinExistence type="predicted"/>
<dbReference type="GeneID" id="113461903"/>
<protein>
    <submittedName>
        <fullName evidence="2">Uncharacterized protein LOC113461903</fullName>
    </submittedName>
</protein>
<gene>
    <name evidence="2" type="primary">LOC113461903</name>
</gene>
<evidence type="ECO:0000313" key="2">
    <source>
        <dbReference type="RefSeq" id="XP_038977881.1"/>
    </source>
</evidence>
<dbReference type="AlphaFoldDB" id="A0A8B8ZUC8"/>
<sequence>MLEDQLSSMPDEVKIVDCPGLSNWCQIQRINCIQIASGNKLTISNTWEKIMRGFDDLTSVEHLCFSNSWEPFQQRDSIPIIEELTIWGCTDISPPLLWYPPMLASIRSLVIKDCLGVRLLRDELLPSMLKSLVVDSCENLRCLQLVQQNRDVFEELQIVNCPKIAMVQGLNHPFFPKFLTIEQCPQLLLSQDDWRPFIHPRVQIAGVLETKFYPPHSEEIENKETIDDGTQEKQVSDWVKTEHANSIVSSIFDAADDCNMGQFLQLELPSGFYSQHPVHNNAEPLHADNSVASPISDDAIDCNMGQFLQLGFPSGCSSQSPIHNNAEPSN</sequence>
<accession>A0A8B8ZUC8</accession>
<name>A0A8B8ZUC8_PHODC</name>
<dbReference type="KEGG" id="pda:113461903"/>
<dbReference type="Proteomes" id="UP000228380">
    <property type="component" value="Unplaced"/>
</dbReference>
<dbReference type="RefSeq" id="XP_038977881.1">
    <property type="nucleotide sequence ID" value="XM_039121953.1"/>
</dbReference>
<organism evidence="1 2">
    <name type="scientific">Phoenix dactylifera</name>
    <name type="common">Date palm</name>
    <dbReference type="NCBI Taxonomy" id="42345"/>
    <lineage>
        <taxon>Eukaryota</taxon>
        <taxon>Viridiplantae</taxon>
        <taxon>Streptophyta</taxon>
        <taxon>Embryophyta</taxon>
        <taxon>Tracheophyta</taxon>
        <taxon>Spermatophyta</taxon>
        <taxon>Magnoliopsida</taxon>
        <taxon>Liliopsida</taxon>
        <taxon>Arecaceae</taxon>
        <taxon>Coryphoideae</taxon>
        <taxon>Phoeniceae</taxon>
        <taxon>Phoenix</taxon>
    </lineage>
</organism>
<reference evidence="2" key="1">
    <citation type="submission" date="2025-08" db="UniProtKB">
        <authorList>
            <consortium name="RefSeq"/>
        </authorList>
    </citation>
    <scope>IDENTIFICATION</scope>
    <source>
        <tissue evidence="2">Young leaves</tissue>
    </source>
</reference>
<keyword evidence="1" id="KW-1185">Reference proteome</keyword>
<evidence type="ECO:0000313" key="1">
    <source>
        <dbReference type="Proteomes" id="UP000228380"/>
    </source>
</evidence>